<reference evidence="3" key="1">
    <citation type="journal article" date="2019" name="Int. J. Syst. Evol. Microbiol.">
        <title>The Global Catalogue of Microorganisms (GCM) 10K type strain sequencing project: providing services to taxonomists for standard genome sequencing and annotation.</title>
        <authorList>
            <consortium name="The Broad Institute Genomics Platform"/>
            <consortium name="The Broad Institute Genome Sequencing Center for Infectious Disease"/>
            <person name="Wu L."/>
            <person name="Ma J."/>
        </authorList>
    </citation>
    <scope>NUCLEOTIDE SEQUENCE [LARGE SCALE GENOMIC DNA]</scope>
    <source>
        <strain evidence="3">JCM 17555</strain>
    </source>
</reference>
<gene>
    <name evidence="2" type="ORF">GCM10022278_39880</name>
</gene>
<dbReference type="PANTHER" id="PTHR33608:SF12">
    <property type="entry name" value="DUF58 DOMAIN-CONTAINING PROTEIN"/>
    <property type="match status" value="1"/>
</dbReference>
<feature type="domain" description="DUF58" evidence="1">
    <location>
        <begin position="53"/>
        <end position="258"/>
    </location>
</feature>
<keyword evidence="3" id="KW-1185">Reference proteome</keyword>
<organism evidence="2 3">
    <name type="scientific">Allohahella marinimesophila</name>
    <dbReference type="NCBI Taxonomy" id="1054972"/>
    <lineage>
        <taxon>Bacteria</taxon>
        <taxon>Pseudomonadati</taxon>
        <taxon>Pseudomonadota</taxon>
        <taxon>Gammaproteobacteria</taxon>
        <taxon>Oceanospirillales</taxon>
        <taxon>Hahellaceae</taxon>
        <taxon>Allohahella</taxon>
    </lineage>
</organism>
<dbReference type="PANTHER" id="PTHR33608">
    <property type="entry name" value="BLL2464 PROTEIN"/>
    <property type="match status" value="1"/>
</dbReference>
<dbReference type="Proteomes" id="UP001501337">
    <property type="component" value="Unassembled WGS sequence"/>
</dbReference>
<sequence>MSTQLRDRIDLLTMLGLQPEARSLTLKLDPRKVPGLTGSHRSHLLGRGMTFAEHRPYQAGDDIRHIDWRVSARSQHTYSKVFQEETQQPVQLLVDQRSNMYFGSNKTFKSVVAAELSALLTWAGLANNDRVGGLVFDDVSHQHVKPAQHKRQTVRIFDVIDRFNARLCDEASSSRTVAASSLNSALDELTRLSRPGTLCLLISDFEGLLDELPADGHVADQPVSRPALSCEQILFRLRRHNQIFAFLVYDPLELALPGPSLEICNSSGDRLTLPERQAALDDINLALRERHEAKIRKLEALKCIVVPISTAEDPAEVLRSISSRSGAR</sequence>
<evidence type="ECO:0000313" key="2">
    <source>
        <dbReference type="EMBL" id="GAA3979390.1"/>
    </source>
</evidence>
<dbReference type="EMBL" id="BAABBO010000024">
    <property type="protein sequence ID" value="GAA3979390.1"/>
    <property type="molecule type" value="Genomic_DNA"/>
</dbReference>
<dbReference type="Pfam" id="PF01882">
    <property type="entry name" value="DUF58"/>
    <property type="match status" value="1"/>
</dbReference>
<dbReference type="InterPro" id="IPR002881">
    <property type="entry name" value="DUF58"/>
</dbReference>
<dbReference type="RefSeq" id="WP_344809741.1">
    <property type="nucleotide sequence ID" value="NZ_BAABBO010000024.1"/>
</dbReference>
<evidence type="ECO:0000259" key="1">
    <source>
        <dbReference type="Pfam" id="PF01882"/>
    </source>
</evidence>
<accession>A0ABP7QBK4</accession>
<comment type="caution">
    <text evidence="2">The sequence shown here is derived from an EMBL/GenBank/DDBJ whole genome shotgun (WGS) entry which is preliminary data.</text>
</comment>
<proteinExistence type="predicted"/>
<protein>
    <submittedName>
        <fullName evidence="2">DUF58 domain-containing protein</fullName>
    </submittedName>
</protein>
<evidence type="ECO:0000313" key="3">
    <source>
        <dbReference type="Proteomes" id="UP001501337"/>
    </source>
</evidence>
<name>A0ABP7QBK4_9GAMM</name>